<protein>
    <submittedName>
        <fullName evidence="3">Uncharacterized protein</fullName>
    </submittedName>
</protein>
<keyword evidence="2" id="KW-0812">Transmembrane</keyword>
<name>A0A7S4LBZ3_9EUGL</name>
<proteinExistence type="predicted"/>
<reference evidence="3" key="1">
    <citation type="submission" date="2021-01" db="EMBL/GenBank/DDBJ databases">
        <authorList>
            <person name="Corre E."/>
            <person name="Pelletier E."/>
            <person name="Niang G."/>
            <person name="Scheremetjew M."/>
            <person name="Finn R."/>
            <person name="Kale V."/>
            <person name="Holt S."/>
            <person name="Cochrane G."/>
            <person name="Meng A."/>
            <person name="Brown T."/>
            <person name="Cohen L."/>
        </authorList>
    </citation>
    <scope>NUCLEOTIDE SEQUENCE</scope>
    <source>
        <strain evidence="3">CCMP1594</strain>
    </source>
</reference>
<feature type="region of interest" description="Disordered" evidence="1">
    <location>
        <begin position="84"/>
        <end position="125"/>
    </location>
</feature>
<gene>
    <name evidence="3" type="ORF">EGYM00163_LOCUS30432</name>
</gene>
<sequence>MKGPKQLCINLASAQSLGGMGICFVLYWHMALVLWSPCAFHSCNSTQVLCLSHFLVATCLAFGATCFCLNGDARAGGTDAAVVGLPPAKGRPGASAAPEEPQNTTQLRTAEPKLGNTHLGEDQRS</sequence>
<feature type="transmembrane region" description="Helical" evidence="2">
    <location>
        <begin position="48"/>
        <end position="69"/>
    </location>
</feature>
<keyword evidence="2" id="KW-0472">Membrane</keyword>
<accession>A0A7S4LBZ3</accession>
<dbReference type="AlphaFoldDB" id="A0A7S4LBZ3"/>
<evidence type="ECO:0000313" key="3">
    <source>
        <dbReference type="EMBL" id="CAE0819263.1"/>
    </source>
</evidence>
<organism evidence="3">
    <name type="scientific">Eutreptiella gymnastica</name>
    <dbReference type="NCBI Taxonomy" id="73025"/>
    <lineage>
        <taxon>Eukaryota</taxon>
        <taxon>Discoba</taxon>
        <taxon>Euglenozoa</taxon>
        <taxon>Euglenida</taxon>
        <taxon>Spirocuta</taxon>
        <taxon>Euglenophyceae</taxon>
        <taxon>Eutreptiales</taxon>
        <taxon>Eutreptiaceae</taxon>
        <taxon>Eutreptiella</taxon>
    </lineage>
</organism>
<evidence type="ECO:0000256" key="1">
    <source>
        <dbReference type="SAM" id="MobiDB-lite"/>
    </source>
</evidence>
<evidence type="ECO:0000256" key="2">
    <source>
        <dbReference type="SAM" id="Phobius"/>
    </source>
</evidence>
<feature type="transmembrane region" description="Helical" evidence="2">
    <location>
        <begin position="7"/>
        <end position="28"/>
    </location>
</feature>
<dbReference type="EMBL" id="HBJA01087342">
    <property type="protein sequence ID" value="CAE0819263.1"/>
    <property type="molecule type" value="Transcribed_RNA"/>
</dbReference>
<keyword evidence="2" id="KW-1133">Transmembrane helix</keyword>